<reference evidence="2" key="1">
    <citation type="submission" date="2022-11" db="UniProtKB">
        <authorList>
            <consortium name="WormBaseParasite"/>
        </authorList>
    </citation>
    <scope>IDENTIFICATION</scope>
</reference>
<dbReference type="Proteomes" id="UP000887569">
    <property type="component" value="Unplaced"/>
</dbReference>
<proteinExistence type="predicted"/>
<sequence>VEYHLARSLIFASLLSNPNGSCSNSLQSIYMSTLTA</sequence>
<evidence type="ECO:0000313" key="2">
    <source>
        <dbReference type="WBParaSite" id="PgR003_g175_t03"/>
    </source>
</evidence>
<accession>A0A915A9S3</accession>
<dbReference type="WBParaSite" id="PgR003_g175_t03">
    <property type="protein sequence ID" value="PgR003_g175_t03"/>
    <property type="gene ID" value="PgR003_g175"/>
</dbReference>
<keyword evidence="1" id="KW-1185">Reference proteome</keyword>
<dbReference type="AlphaFoldDB" id="A0A915A9S3"/>
<name>A0A915A9S3_PARUN</name>
<protein>
    <submittedName>
        <fullName evidence="2">Uncharacterized protein</fullName>
    </submittedName>
</protein>
<organism evidence="1 2">
    <name type="scientific">Parascaris univalens</name>
    <name type="common">Nematode worm</name>
    <dbReference type="NCBI Taxonomy" id="6257"/>
    <lineage>
        <taxon>Eukaryota</taxon>
        <taxon>Metazoa</taxon>
        <taxon>Ecdysozoa</taxon>
        <taxon>Nematoda</taxon>
        <taxon>Chromadorea</taxon>
        <taxon>Rhabditida</taxon>
        <taxon>Spirurina</taxon>
        <taxon>Ascaridomorpha</taxon>
        <taxon>Ascaridoidea</taxon>
        <taxon>Ascarididae</taxon>
        <taxon>Parascaris</taxon>
    </lineage>
</organism>
<evidence type="ECO:0000313" key="1">
    <source>
        <dbReference type="Proteomes" id="UP000887569"/>
    </source>
</evidence>